<feature type="transmembrane region" description="Helical" evidence="7">
    <location>
        <begin position="21"/>
        <end position="42"/>
    </location>
</feature>
<evidence type="ECO:0000256" key="1">
    <source>
        <dbReference type="ARBA" id="ARBA00004651"/>
    </source>
</evidence>
<feature type="domain" description="ABC3 transporter permease C-terminal" evidence="8">
    <location>
        <begin position="271"/>
        <end position="384"/>
    </location>
</feature>
<comment type="subcellular location">
    <subcellularLocation>
        <location evidence="1">Cell membrane</location>
        <topology evidence="1">Multi-pass membrane protein</topology>
    </subcellularLocation>
</comment>
<evidence type="ECO:0000259" key="8">
    <source>
        <dbReference type="Pfam" id="PF02687"/>
    </source>
</evidence>
<evidence type="ECO:0000256" key="3">
    <source>
        <dbReference type="ARBA" id="ARBA00022692"/>
    </source>
</evidence>
<evidence type="ECO:0000259" key="9">
    <source>
        <dbReference type="Pfam" id="PF12704"/>
    </source>
</evidence>
<dbReference type="Proteomes" id="UP000620366">
    <property type="component" value="Unassembled WGS sequence"/>
</dbReference>
<keyword evidence="11" id="KW-1185">Reference proteome</keyword>
<dbReference type="EMBL" id="JACRSP010000001">
    <property type="protein sequence ID" value="MBC8535682.1"/>
    <property type="molecule type" value="Genomic_DNA"/>
</dbReference>
<name>A0A926HPV7_9FIRM</name>
<evidence type="ECO:0000256" key="4">
    <source>
        <dbReference type="ARBA" id="ARBA00022989"/>
    </source>
</evidence>
<accession>A0A926HPV7</accession>
<feature type="transmembrane region" description="Helical" evidence="7">
    <location>
        <begin position="316"/>
        <end position="342"/>
    </location>
</feature>
<dbReference type="InterPro" id="IPR003838">
    <property type="entry name" value="ABC3_permease_C"/>
</dbReference>
<evidence type="ECO:0000256" key="7">
    <source>
        <dbReference type="SAM" id="Phobius"/>
    </source>
</evidence>
<comment type="similarity">
    <text evidence="6">Belongs to the ABC-4 integral membrane protein family.</text>
</comment>
<evidence type="ECO:0000256" key="6">
    <source>
        <dbReference type="ARBA" id="ARBA00038076"/>
    </source>
</evidence>
<evidence type="ECO:0000256" key="2">
    <source>
        <dbReference type="ARBA" id="ARBA00022475"/>
    </source>
</evidence>
<feature type="transmembrane region" description="Helical" evidence="7">
    <location>
        <begin position="265"/>
        <end position="289"/>
    </location>
</feature>
<evidence type="ECO:0000256" key="5">
    <source>
        <dbReference type="ARBA" id="ARBA00023136"/>
    </source>
</evidence>
<evidence type="ECO:0000313" key="10">
    <source>
        <dbReference type="EMBL" id="MBC8535682.1"/>
    </source>
</evidence>
<protein>
    <submittedName>
        <fullName evidence="10">ABC transporter permease</fullName>
    </submittedName>
</protein>
<dbReference type="InterPro" id="IPR050250">
    <property type="entry name" value="Macrolide_Exporter_MacB"/>
</dbReference>
<keyword evidence="2" id="KW-1003">Cell membrane</keyword>
<dbReference type="PANTHER" id="PTHR30572">
    <property type="entry name" value="MEMBRANE COMPONENT OF TRANSPORTER-RELATED"/>
    <property type="match status" value="1"/>
</dbReference>
<gene>
    <name evidence="10" type="ORF">H8695_03125</name>
</gene>
<dbReference type="RefSeq" id="WP_249299411.1">
    <property type="nucleotide sequence ID" value="NZ_JACRSP010000001.1"/>
</dbReference>
<reference evidence="10" key="1">
    <citation type="submission" date="2020-08" db="EMBL/GenBank/DDBJ databases">
        <title>Genome public.</title>
        <authorList>
            <person name="Liu C."/>
            <person name="Sun Q."/>
        </authorList>
    </citation>
    <scope>NUCLEOTIDE SEQUENCE</scope>
    <source>
        <strain evidence="10">BX7</strain>
    </source>
</reference>
<feature type="domain" description="MacB-like periplasmic core" evidence="9">
    <location>
        <begin position="21"/>
        <end position="235"/>
    </location>
</feature>
<organism evidence="10 11">
    <name type="scientific">Feifania hominis</name>
    <dbReference type="NCBI Taxonomy" id="2763660"/>
    <lineage>
        <taxon>Bacteria</taxon>
        <taxon>Bacillati</taxon>
        <taxon>Bacillota</taxon>
        <taxon>Clostridia</taxon>
        <taxon>Eubacteriales</taxon>
        <taxon>Feifaniaceae</taxon>
        <taxon>Feifania</taxon>
    </lineage>
</organism>
<keyword evidence="4 7" id="KW-1133">Transmembrane helix</keyword>
<evidence type="ECO:0000313" key="11">
    <source>
        <dbReference type="Proteomes" id="UP000620366"/>
    </source>
</evidence>
<comment type="caution">
    <text evidence="10">The sequence shown here is derived from an EMBL/GenBank/DDBJ whole genome shotgun (WGS) entry which is preliminary data.</text>
</comment>
<sequence>MNFKQSFLLALGSIRTSKMRSFLTMLGIIIGVASVIVIVSLGQGMAQDVTDTFESMGTNLITVNLVGRGSTRSIGVDEIYTFTEENQQLLSYVTPTVSVSATMKVDNETLSTTSVTGVGEDFCQIRNYAVSDGRFLQYVDILRRQKVCVIGSYVAQTYFGGDPLGQTVKINGNHYTVIGVLEEKSGSEESSDDDAIFIPYSNATKLSRMSTISNYYFSASSKDHVSEAKTAVEQLLYKAYGDEDSYRVSTQAESIEQLNELTGTIISVLIAIAAISLFVGGIGIMNIMLVSVTERTREIGVRKSLGAKRRDIMRQFVIEAGTTSSVGGILGIVCGIGLSYVAGGLFDMRSEPSFYAVAVAFGVSLAIGVAFGFLPANKAAKLNPIDALRHD</sequence>
<dbReference type="InterPro" id="IPR025857">
    <property type="entry name" value="MacB_PCD"/>
</dbReference>
<dbReference type="Pfam" id="PF02687">
    <property type="entry name" value="FtsX"/>
    <property type="match status" value="1"/>
</dbReference>
<dbReference type="AlphaFoldDB" id="A0A926HPV7"/>
<dbReference type="PANTHER" id="PTHR30572:SF4">
    <property type="entry name" value="ABC TRANSPORTER PERMEASE YTRF"/>
    <property type="match status" value="1"/>
</dbReference>
<dbReference type="GO" id="GO:0022857">
    <property type="term" value="F:transmembrane transporter activity"/>
    <property type="evidence" value="ECO:0007669"/>
    <property type="project" value="TreeGrafter"/>
</dbReference>
<feature type="transmembrane region" description="Helical" evidence="7">
    <location>
        <begin position="354"/>
        <end position="374"/>
    </location>
</feature>
<dbReference type="Pfam" id="PF12704">
    <property type="entry name" value="MacB_PCD"/>
    <property type="match status" value="1"/>
</dbReference>
<dbReference type="GO" id="GO:0005886">
    <property type="term" value="C:plasma membrane"/>
    <property type="evidence" value="ECO:0007669"/>
    <property type="project" value="UniProtKB-SubCell"/>
</dbReference>
<keyword evidence="3 7" id="KW-0812">Transmembrane</keyword>
<keyword evidence="5 7" id="KW-0472">Membrane</keyword>
<proteinExistence type="inferred from homology"/>